<dbReference type="KEGG" id="ksk:KSE_06770"/>
<keyword evidence="3" id="KW-1185">Reference proteome</keyword>
<dbReference type="InterPro" id="IPR036249">
    <property type="entry name" value="Thioredoxin-like_sf"/>
</dbReference>
<evidence type="ECO:0008006" key="4">
    <source>
        <dbReference type="Google" id="ProtNLM"/>
    </source>
</evidence>
<proteinExistence type="predicted"/>
<dbReference type="Gene3D" id="3.40.30.10">
    <property type="entry name" value="Glutaredoxin"/>
    <property type="match status" value="1"/>
</dbReference>
<dbReference type="SUPFAM" id="SSF52833">
    <property type="entry name" value="Thioredoxin-like"/>
    <property type="match status" value="1"/>
</dbReference>
<dbReference type="HOGENOM" id="CLU_079902_0_0_11"/>
<protein>
    <recommendedName>
        <fullName evidence="4">DSBA-like thioredoxin domain-containing protein</fullName>
    </recommendedName>
</protein>
<dbReference type="Proteomes" id="UP000007076">
    <property type="component" value="Chromosome"/>
</dbReference>
<organism evidence="2 3">
    <name type="scientific">Kitasatospora setae (strain ATCC 33774 / DSM 43861 / JCM 3304 / KCC A-0304 / NBRC 14216 / KM-6054)</name>
    <name type="common">Streptomyces setae</name>
    <dbReference type="NCBI Taxonomy" id="452652"/>
    <lineage>
        <taxon>Bacteria</taxon>
        <taxon>Bacillati</taxon>
        <taxon>Actinomycetota</taxon>
        <taxon>Actinomycetes</taxon>
        <taxon>Kitasatosporales</taxon>
        <taxon>Streptomycetaceae</taxon>
        <taxon>Kitasatospora</taxon>
    </lineage>
</organism>
<name>E4N5N6_KITSK</name>
<feature type="region of interest" description="Disordered" evidence="1">
    <location>
        <begin position="1"/>
        <end position="30"/>
    </location>
</feature>
<reference evidence="2 3" key="1">
    <citation type="journal article" date="2010" name="DNA Res.">
        <title>Genome sequence of Kitasatospora setae NBRC 14216T: an evolutionary snapshot of the family Streptomycetaceae.</title>
        <authorList>
            <person name="Ichikawa N."/>
            <person name="Oguchi A."/>
            <person name="Ikeda H."/>
            <person name="Ishikawa J."/>
            <person name="Kitani S."/>
            <person name="Watanabe Y."/>
            <person name="Nakamura S."/>
            <person name="Katano Y."/>
            <person name="Kishi E."/>
            <person name="Sasagawa M."/>
            <person name="Ankai A."/>
            <person name="Fukui S."/>
            <person name="Hashimoto Y."/>
            <person name="Kamata S."/>
            <person name="Otoguro M."/>
            <person name="Tanikawa S."/>
            <person name="Nihira T."/>
            <person name="Horinouchi S."/>
            <person name="Ohnishi Y."/>
            <person name="Hayakawa M."/>
            <person name="Kuzuyama T."/>
            <person name="Arisawa A."/>
            <person name="Nomoto F."/>
            <person name="Miura H."/>
            <person name="Takahashi Y."/>
            <person name="Fujita N."/>
        </authorList>
    </citation>
    <scope>NUCLEOTIDE SEQUENCE [LARGE SCALE GENOMIC DNA]</scope>
    <source>
        <strain evidence="3">ATCC 33774 / DSM 43861 / JCM 3304 / KCC A-0304 / NBRC 14216 / KM-6054</strain>
    </source>
</reference>
<dbReference type="PATRIC" id="fig|452652.3.peg.668"/>
<gene>
    <name evidence="2" type="ordered locus">KSE_06770</name>
</gene>
<dbReference type="RefSeq" id="WP_014133836.1">
    <property type="nucleotide sequence ID" value="NC_016109.1"/>
</dbReference>
<sequence length="315" mass="32276">MTGPDTPPATGLPPDALPPDALPPGTRPPLEVVEFTDPFCPWAWGSEPALRGLRRALAGAAAHRRVFGILFDDDEEPAPDPDAEAAWYGEFVARVSGHTGAPRAARLRWVAASSWPASLAAAAAERQGPEVAERVLRRLRESAFVRGEPADTPERIAAALRGVPGLDGAALAAAAASAPVRARVARDRAETRAPRPEVVGLRGPGPHPGGAKEIAAGHRYALPTLLFRGPAGCRVVPGWRSPAEYLGAARAVCPGLAVAADGGPGPAELLCRYGSLTAPEAPDGPPPGAVTVGTAGGPLYLSPREAAVSPLLSAS</sequence>
<dbReference type="AlphaFoldDB" id="E4N5N6"/>
<dbReference type="EMBL" id="AP010968">
    <property type="protein sequence ID" value="BAJ26517.1"/>
    <property type="molecule type" value="Genomic_DNA"/>
</dbReference>
<accession>E4N5N6</accession>
<feature type="compositionally biased region" description="Pro residues" evidence="1">
    <location>
        <begin position="1"/>
        <end position="27"/>
    </location>
</feature>
<evidence type="ECO:0000313" key="3">
    <source>
        <dbReference type="Proteomes" id="UP000007076"/>
    </source>
</evidence>
<feature type="region of interest" description="Disordered" evidence="1">
    <location>
        <begin position="187"/>
        <end position="207"/>
    </location>
</feature>
<dbReference type="eggNOG" id="COG2761">
    <property type="taxonomic scope" value="Bacteria"/>
</dbReference>
<evidence type="ECO:0000256" key="1">
    <source>
        <dbReference type="SAM" id="MobiDB-lite"/>
    </source>
</evidence>
<evidence type="ECO:0000313" key="2">
    <source>
        <dbReference type="EMBL" id="BAJ26517.1"/>
    </source>
</evidence>
<dbReference type="STRING" id="452652.KSE_06770"/>